<proteinExistence type="inferred from homology"/>
<feature type="compositionally biased region" description="Polar residues" evidence="6">
    <location>
        <begin position="58"/>
        <end position="71"/>
    </location>
</feature>
<evidence type="ECO:0000256" key="5">
    <source>
        <dbReference type="ARBA" id="ARBA00022946"/>
    </source>
</evidence>
<dbReference type="AlphaFoldDB" id="A0A370TXT1"/>
<dbReference type="GeneID" id="43593157"/>
<feature type="compositionally biased region" description="Basic and acidic residues" evidence="6">
    <location>
        <begin position="357"/>
        <end position="376"/>
    </location>
</feature>
<protein>
    <recommendedName>
        <fullName evidence="4">Required for respiratory growth protein 9, mitochondrial</fullName>
    </recommendedName>
</protein>
<feature type="compositionally biased region" description="Polar residues" evidence="6">
    <location>
        <begin position="164"/>
        <end position="184"/>
    </location>
</feature>
<keyword evidence="8" id="KW-1185">Reference proteome</keyword>
<dbReference type="OrthoDB" id="5578174at2759"/>
<evidence type="ECO:0000313" key="7">
    <source>
        <dbReference type="EMBL" id="RDL40329.1"/>
    </source>
</evidence>
<feature type="compositionally biased region" description="Basic and acidic residues" evidence="6">
    <location>
        <begin position="185"/>
        <end position="208"/>
    </location>
</feature>
<keyword evidence="5" id="KW-0809">Transit peptide</keyword>
<accession>A0A370TXT1</accession>
<dbReference type="STRING" id="2656787.A0A370TXT1"/>
<evidence type="ECO:0000256" key="1">
    <source>
        <dbReference type="ARBA" id="ARBA00003548"/>
    </source>
</evidence>
<dbReference type="GO" id="GO:0005739">
    <property type="term" value="C:mitochondrion"/>
    <property type="evidence" value="ECO:0007669"/>
    <property type="project" value="UniProtKB-SubCell"/>
</dbReference>
<name>A0A370TXT1_9HELO</name>
<gene>
    <name evidence="7" type="ORF">BP5553_00308</name>
</gene>
<dbReference type="Proteomes" id="UP000254866">
    <property type="component" value="Unassembled WGS sequence"/>
</dbReference>
<reference evidence="7 8" key="1">
    <citation type="journal article" date="2018" name="IMA Fungus">
        <title>IMA Genome-F 9: Draft genome sequence of Annulohypoxylon stygium, Aspergillus mulundensis, Berkeleyomyces basicola (syn. Thielaviopsis basicola), Ceratocystis smalleyi, two Cercospora beticola strains, Coleophoma cylindrospora, Fusarium fracticaudum, Phialophora cf. hyalina, and Morchella septimelata.</title>
        <authorList>
            <person name="Wingfield B.D."/>
            <person name="Bills G.F."/>
            <person name="Dong Y."/>
            <person name="Huang W."/>
            <person name="Nel W.J."/>
            <person name="Swalarsk-Parry B.S."/>
            <person name="Vaghefi N."/>
            <person name="Wilken P.M."/>
            <person name="An Z."/>
            <person name="de Beer Z.W."/>
            <person name="De Vos L."/>
            <person name="Chen L."/>
            <person name="Duong T.A."/>
            <person name="Gao Y."/>
            <person name="Hammerbacher A."/>
            <person name="Kikkert J.R."/>
            <person name="Li Y."/>
            <person name="Li H."/>
            <person name="Li K."/>
            <person name="Li Q."/>
            <person name="Liu X."/>
            <person name="Ma X."/>
            <person name="Naidoo K."/>
            <person name="Pethybridge S.J."/>
            <person name="Sun J."/>
            <person name="Steenkamp E.T."/>
            <person name="van der Nest M.A."/>
            <person name="van Wyk S."/>
            <person name="Wingfield M.J."/>
            <person name="Xiong C."/>
            <person name="Yue Q."/>
            <person name="Zhang X."/>
        </authorList>
    </citation>
    <scope>NUCLEOTIDE SEQUENCE [LARGE SCALE GENOMIC DNA]</scope>
    <source>
        <strain evidence="7 8">BP 5553</strain>
    </source>
</reference>
<comment type="similarity">
    <text evidence="3">Belongs to the RRG9 family.</text>
</comment>
<evidence type="ECO:0000256" key="4">
    <source>
        <dbReference type="ARBA" id="ARBA00013566"/>
    </source>
</evidence>
<feature type="region of interest" description="Disordered" evidence="6">
    <location>
        <begin position="341"/>
        <end position="389"/>
    </location>
</feature>
<evidence type="ECO:0000256" key="3">
    <source>
        <dbReference type="ARBA" id="ARBA00010895"/>
    </source>
</evidence>
<dbReference type="InterPro" id="IPR010487">
    <property type="entry name" value="NGRN/Rrg9"/>
</dbReference>
<evidence type="ECO:0000313" key="8">
    <source>
        <dbReference type="Proteomes" id="UP000254866"/>
    </source>
</evidence>
<feature type="region of interest" description="Disordered" evidence="6">
    <location>
        <begin position="26"/>
        <end position="94"/>
    </location>
</feature>
<evidence type="ECO:0000256" key="2">
    <source>
        <dbReference type="ARBA" id="ARBA00004173"/>
    </source>
</evidence>
<comment type="subcellular location">
    <subcellularLocation>
        <location evidence="2">Mitochondrion</location>
    </subcellularLocation>
</comment>
<sequence length="389" mass="43400">MTCRCTASSLRLFIRSVTHVDFPGPTPSAFGSSKQDIRGFASHSPFPARRFPIRSHSTRSPAASPANNQSEPESKSDLSYWPQESDAVESETGDGASAFVELSPDAIDAILAESAEPAESSHFDTQLRGPTRNQKAERDVELEEQLSNTGFVRAKLEDTGFPFQRSSPRASTEPWTSSRNGPRNSRSDVDHRGKKAAEDDWKPPKKEQWQIQKAALKEKFPDGWAPSKRLSPDAITGIRALHAQMPEKFTTRALGDHFKVSPEAIRRILKSKWQPNAEEVVDRETRWFRRGEKVWSRYAELGAKPPRKWRDVGIGRGKPEWKKKTGVNKQEGRIIPSWITTAEPGGANVSYQAKANNDAHRSSANEDARGSSEFKFPELITTAAPPDRD</sequence>
<dbReference type="PANTHER" id="PTHR13475">
    <property type="entry name" value="NEUGRIN"/>
    <property type="match status" value="1"/>
</dbReference>
<dbReference type="Pfam" id="PF06413">
    <property type="entry name" value="Neugrin"/>
    <property type="match status" value="1"/>
</dbReference>
<dbReference type="GO" id="GO:0005634">
    <property type="term" value="C:nucleus"/>
    <property type="evidence" value="ECO:0007669"/>
    <property type="project" value="TreeGrafter"/>
</dbReference>
<organism evidence="7 8">
    <name type="scientific">Venustampulla echinocandica</name>
    <dbReference type="NCBI Taxonomy" id="2656787"/>
    <lineage>
        <taxon>Eukaryota</taxon>
        <taxon>Fungi</taxon>
        <taxon>Dikarya</taxon>
        <taxon>Ascomycota</taxon>
        <taxon>Pezizomycotina</taxon>
        <taxon>Leotiomycetes</taxon>
        <taxon>Helotiales</taxon>
        <taxon>Pleuroascaceae</taxon>
        <taxon>Venustampulla</taxon>
    </lineage>
</organism>
<comment type="function">
    <text evidence="1">Required for respiratory activity and maintenance and expression of the mitochondrial genome.</text>
</comment>
<comment type="caution">
    <text evidence="7">The sequence shown here is derived from an EMBL/GenBank/DDBJ whole genome shotgun (WGS) entry which is preliminary data.</text>
</comment>
<dbReference type="EMBL" id="NPIC01000001">
    <property type="protein sequence ID" value="RDL40329.1"/>
    <property type="molecule type" value="Genomic_DNA"/>
</dbReference>
<feature type="region of interest" description="Disordered" evidence="6">
    <location>
        <begin position="115"/>
        <end position="209"/>
    </location>
</feature>
<evidence type="ECO:0000256" key="6">
    <source>
        <dbReference type="SAM" id="MobiDB-lite"/>
    </source>
</evidence>
<dbReference type="RefSeq" id="XP_031872985.1">
    <property type="nucleotide sequence ID" value="XM_032008931.1"/>
</dbReference>
<dbReference type="PANTHER" id="PTHR13475:SF3">
    <property type="entry name" value="NEUGRIN"/>
    <property type="match status" value="1"/>
</dbReference>